<dbReference type="AlphaFoldDB" id="A0A833VIU0"/>
<feature type="domain" description="MATH" evidence="1">
    <location>
        <begin position="191"/>
        <end position="329"/>
    </location>
</feature>
<dbReference type="CDD" id="cd00121">
    <property type="entry name" value="MATH"/>
    <property type="match status" value="2"/>
</dbReference>
<dbReference type="Pfam" id="PF22486">
    <property type="entry name" value="MATH_2"/>
    <property type="match status" value="2"/>
</dbReference>
<dbReference type="Gene3D" id="2.60.210.10">
    <property type="entry name" value="Apoptosis, Tumor Necrosis Factor Receptor Associated Protein 2, Chain A"/>
    <property type="match status" value="2"/>
</dbReference>
<dbReference type="SMART" id="SM00061">
    <property type="entry name" value="MATH"/>
    <property type="match status" value="2"/>
</dbReference>
<dbReference type="PANTHER" id="PTHR46162:SF2">
    <property type="entry name" value="ANKYRIN REPEAT-CONTAINING PROTEIN-RELATED"/>
    <property type="match status" value="1"/>
</dbReference>
<dbReference type="InterPro" id="IPR008974">
    <property type="entry name" value="TRAF-like"/>
</dbReference>
<dbReference type="PANTHER" id="PTHR46162">
    <property type="entry name" value="TRAF-LIKE FAMILY PROTEIN"/>
    <property type="match status" value="1"/>
</dbReference>
<feature type="domain" description="MATH" evidence="1">
    <location>
        <begin position="37"/>
        <end position="168"/>
    </location>
</feature>
<dbReference type="EMBL" id="SWLB01000020">
    <property type="protein sequence ID" value="KAF3325364.1"/>
    <property type="molecule type" value="Genomic_DNA"/>
</dbReference>
<dbReference type="Proteomes" id="UP000623129">
    <property type="component" value="Unassembled WGS sequence"/>
</dbReference>
<protein>
    <submittedName>
        <fullName evidence="2">MATH domain and coiled-coil domain-containing protein</fullName>
    </submittedName>
</protein>
<reference evidence="2" key="1">
    <citation type="submission" date="2020-01" db="EMBL/GenBank/DDBJ databases">
        <title>Genome sequence of Kobresia littledalei, the first chromosome-level genome in the family Cyperaceae.</title>
        <authorList>
            <person name="Qu G."/>
        </authorList>
    </citation>
    <scope>NUCLEOTIDE SEQUENCE</scope>
    <source>
        <strain evidence="2">C.B.Clarke</strain>
        <tissue evidence="2">Leaf</tissue>
    </source>
</reference>
<organism evidence="2 3">
    <name type="scientific">Carex littledalei</name>
    <dbReference type="NCBI Taxonomy" id="544730"/>
    <lineage>
        <taxon>Eukaryota</taxon>
        <taxon>Viridiplantae</taxon>
        <taxon>Streptophyta</taxon>
        <taxon>Embryophyta</taxon>
        <taxon>Tracheophyta</taxon>
        <taxon>Spermatophyta</taxon>
        <taxon>Magnoliopsida</taxon>
        <taxon>Liliopsida</taxon>
        <taxon>Poales</taxon>
        <taxon>Cyperaceae</taxon>
        <taxon>Cyperoideae</taxon>
        <taxon>Cariceae</taxon>
        <taxon>Carex</taxon>
        <taxon>Carex subgen. Euthyceras</taxon>
    </lineage>
</organism>
<dbReference type="PROSITE" id="PS50144">
    <property type="entry name" value="MATH"/>
    <property type="match status" value="2"/>
</dbReference>
<gene>
    <name evidence="2" type="ORF">FCM35_KLT10435</name>
</gene>
<evidence type="ECO:0000313" key="2">
    <source>
        <dbReference type="EMBL" id="KAF3325364.1"/>
    </source>
</evidence>
<evidence type="ECO:0000259" key="1">
    <source>
        <dbReference type="PROSITE" id="PS50144"/>
    </source>
</evidence>
<sequence>MGSSYSCYVAESKGTKKINHQIEAQKEDSDENKLPMKHTFIWKIDGFKSLLKLGEGCTTSSFNMLGITWTLSVNPTDRKSRCKLSKKHLSLHLGANPSSLSPNFVLETKFKLFIHDQKDGKHIEREVSHTYMTTSRNSRVSCMILLETLKSPSLGFLVNDSIAVGVELIEFKKVPCNGVERTSFIPKNKSSGSFSWYIEDFSQLSRPIALSKPFEIAGYTWKLRLEPESMLNKNYVGLYLKIENKSASQLPSGVMVQAVFSIKRQSQGITADNSLSNKSLYPYQDKFRCNFTDQNGACWGYSRFIRLEDFKNPSNGYLIKGTCTIEASVCIFGSENDRSN</sequence>
<dbReference type="InterPro" id="IPR002083">
    <property type="entry name" value="MATH/TRAF_dom"/>
</dbReference>
<proteinExistence type="predicted"/>
<dbReference type="SUPFAM" id="SSF49599">
    <property type="entry name" value="TRAF domain-like"/>
    <property type="match status" value="2"/>
</dbReference>
<comment type="caution">
    <text evidence="2">The sequence shown here is derived from an EMBL/GenBank/DDBJ whole genome shotgun (WGS) entry which is preliminary data.</text>
</comment>
<accession>A0A833VIU0</accession>
<keyword evidence="3" id="KW-1185">Reference proteome</keyword>
<name>A0A833VIU0_9POAL</name>
<evidence type="ECO:0000313" key="3">
    <source>
        <dbReference type="Proteomes" id="UP000623129"/>
    </source>
</evidence>
<dbReference type="OrthoDB" id="1883087at2759"/>